<feature type="region of interest" description="Disordered" evidence="2">
    <location>
        <begin position="1067"/>
        <end position="1130"/>
    </location>
</feature>
<feature type="region of interest" description="Disordered" evidence="2">
    <location>
        <begin position="1229"/>
        <end position="1389"/>
    </location>
</feature>
<feature type="compositionally biased region" description="Basic and acidic residues" evidence="2">
    <location>
        <begin position="2424"/>
        <end position="2438"/>
    </location>
</feature>
<dbReference type="SUPFAM" id="SSF53639">
    <property type="entry name" value="AraD/HMP-PK domain-like"/>
    <property type="match status" value="1"/>
</dbReference>
<feature type="compositionally biased region" description="Low complexity" evidence="2">
    <location>
        <begin position="1277"/>
        <end position="1290"/>
    </location>
</feature>
<feature type="compositionally biased region" description="Basic and acidic residues" evidence="2">
    <location>
        <begin position="2253"/>
        <end position="2291"/>
    </location>
</feature>
<feature type="compositionally biased region" description="Acidic residues" evidence="2">
    <location>
        <begin position="1770"/>
        <end position="1786"/>
    </location>
</feature>
<feature type="compositionally biased region" description="Basic residues" evidence="2">
    <location>
        <begin position="2065"/>
        <end position="2081"/>
    </location>
</feature>
<feature type="region of interest" description="Disordered" evidence="2">
    <location>
        <begin position="3498"/>
        <end position="3683"/>
    </location>
</feature>
<feature type="region of interest" description="Disordered" evidence="2">
    <location>
        <begin position="1"/>
        <end position="24"/>
    </location>
</feature>
<accession>A0AAV4J895</accession>
<feature type="compositionally biased region" description="Basic and acidic residues" evidence="2">
    <location>
        <begin position="3224"/>
        <end position="3240"/>
    </location>
</feature>
<dbReference type="InterPro" id="IPR001303">
    <property type="entry name" value="Aldolase_II/adducin_N"/>
</dbReference>
<feature type="compositionally biased region" description="Basic and acidic residues" evidence="2">
    <location>
        <begin position="2602"/>
        <end position="2615"/>
    </location>
</feature>
<feature type="compositionally biased region" description="Basic and acidic residues" evidence="2">
    <location>
        <begin position="3134"/>
        <end position="3174"/>
    </location>
</feature>
<feature type="compositionally biased region" description="Basic and acidic residues" evidence="2">
    <location>
        <begin position="3203"/>
        <end position="3216"/>
    </location>
</feature>
<feature type="compositionally biased region" description="Basic and acidic residues" evidence="2">
    <location>
        <begin position="2955"/>
        <end position="2983"/>
    </location>
</feature>
<dbReference type="SMART" id="SM01007">
    <property type="entry name" value="Aldolase_II"/>
    <property type="match status" value="1"/>
</dbReference>
<feature type="compositionally biased region" description="Basic and acidic residues" evidence="2">
    <location>
        <begin position="2196"/>
        <end position="2207"/>
    </location>
</feature>
<dbReference type="InterPro" id="IPR036409">
    <property type="entry name" value="Aldolase_II/adducin_N_sf"/>
</dbReference>
<feature type="compositionally biased region" description="Basic and acidic residues" evidence="2">
    <location>
        <begin position="2167"/>
        <end position="2187"/>
    </location>
</feature>
<feature type="compositionally biased region" description="Basic and acidic residues" evidence="2">
    <location>
        <begin position="1669"/>
        <end position="1679"/>
    </location>
</feature>
<feature type="region of interest" description="Disordered" evidence="2">
    <location>
        <begin position="622"/>
        <end position="643"/>
    </location>
</feature>
<feature type="compositionally biased region" description="Basic and acidic residues" evidence="2">
    <location>
        <begin position="2696"/>
        <end position="2705"/>
    </location>
</feature>
<feature type="compositionally biased region" description="Basic and acidic residues" evidence="2">
    <location>
        <begin position="1514"/>
        <end position="1538"/>
    </location>
</feature>
<feature type="compositionally biased region" description="Basic and acidic residues" evidence="2">
    <location>
        <begin position="2125"/>
        <end position="2135"/>
    </location>
</feature>
<feature type="region of interest" description="Disordered" evidence="2">
    <location>
        <begin position="1506"/>
        <end position="1566"/>
    </location>
</feature>
<feature type="compositionally biased region" description="Polar residues" evidence="2">
    <location>
        <begin position="3447"/>
        <end position="3461"/>
    </location>
</feature>
<feature type="compositionally biased region" description="Polar residues" evidence="2">
    <location>
        <begin position="2008"/>
        <end position="2057"/>
    </location>
</feature>
<dbReference type="NCBIfam" id="NF005451">
    <property type="entry name" value="PRK07044.1"/>
    <property type="match status" value="1"/>
</dbReference>
<feature type="compositionally biased region" description="Basic and acidic residues" evidence="2">
    <location>
        <begin position="491"/>
        <end position="500"/>
    </location>
</feature>
<gene>
    <name evidence="4" type="ORF">ElyMa_003232900</name>
</gene>
<feature type="compositionally biased region" description="Basic and acidic residues" evidence="2">
    <location>
        <begin position="2086"/>
        <end position="2100"/>
    </location>
</feature>
<feature type="compositionally biased region" description="Basic and acidic residues" evidence="2">
    <location>
        <begin position="2306"/>
        <end position="2344"/>
    </location>
</feature>
<feature type="compositionally biased region" description="Basic and acidic residues" evidence="2">
    <location>
        <begin position="2990"/>
        <end position="3000"/>
    </location>
</feature>
<feature type="region of interest" description="Disordered" evidence="2">
    <location>
        <begin position="657"/>
        <end position="686"/>
    </location>
</feature>
<feature type="compositionally biased region" description="Polar residues" evidence="2">
    <location>
        <begin position="1680"/>
        <end position="1689"/>
    </location>
</feature>
<reference evidence="4 5" key="1">
    <citation type="journal article" date="2021" name="Elife">
        <title>Chloroplast acquisition without the gene transfer in kleptoplastic sea slugs, Plakobranchus ocellatus.</title>
        <authorList>
            <person name="Maeda T."/>
            <person name="Takahashi S."/>
            <person name="Yoshida T."/>
            <person name="Shimamura S."/>
            <person name="Takaki Y."/>
            <person name="Nagai Y."/>
            <person name="Toyoda A."/>
            <person name="Suzuki Y."/>
            <person name="Arimoto A."/>
            <person name="Ishii H."/>
            <person name="Satoh N."/>
            <person name="Nishiyama T."/>
            <person name="Hasebe M."/>
            <person name="Maruyama T."/>
            <person name="Minagawa J."/>
            <person name="Obokata J."/>
            <person name="Shigenobu S."/>
        </authorList>
    </citation>
    <scope>NUCLEOTIDE SEQUENCE [LARGE SCALE GENOMIC DNA]</scope>
</reference>
<feature type="region of interest" description="Disordered" evidence="2">
    <location>
        <begin position="2655"/>
        <end position="2765"/>
    </location>
</feature>
<feature type="compositionally biased region" description="Basic and acidic residues" evidence="2">
    <location>
        <begin position="2215"/>
        <end position="2245"/>
    </location>
</feature>
<feature type="compositionally biased region" description="Basic and acidic residues" evidence="2">
    <location>
        <begin position="3384"/>
        <end position="3396"/>
    </location>
</feature>
<dbReference type="FunFam" id="3.40.225.10:FF:000013">
    <property type="entry name" value="Class II aldolase"/>
    <property type="match status" value="1"/>
</dbReference>
<feature type="region of interest" description="Disordered" evidence="2">
    <location>
        <begin position="3438"/>
        <end position="3463"/>
    </location>
</feature>
<feature type="domain" description="Class II aldolase/adducin N-terminal" evidence="3">
    <location>
        <begin position="132"/>
        <end position="314"/>
    </location>
</feature>
<comment type="caution">
    <text evidence="4">The sequence shown here is derived from an EMBL/GenBank/DDBJ whole genome shotgun (WGS) entry which is preliminary data.</text>
</comment>
<feature type="compositionally biased region" description="Low complexity" evidence="2">
    <location>
        <begin position="3508"/>
        <end position="3527"/>
    </location>
</feature>
<feature type="region of interest" description="Disordered" evidence="2">
    <location>
        <begin position="853"/>
        <end position="873"/>
    </location>
</feature>
<feature type="compositionally biased region" description="Polar residues" evidence="2">
    <location>
        <begin position="3037"/>
        <end position="3047"/>
    </location>
</feature>
<evidence type="ECO:0000313" key="4">
    <source>
        <dbReference type="EMBL" id="GFS17187.1"/>
    </source>
</evidence>
<dbReference type="GO" id="GO:0014069">
    <property type="term" value="C:postsynaptic density"/>
    <property type="evidence" value="ECO:0007669"/>
    <property type="project" value="TreeGrafter"/>
</dbReference>
<feature type="compositionally biased region" description="Basic residues" evidence="2">
    <location>
        <begin position="3559"/>
        <end position="3568"/>
    </location>
</feature>
<feature type="compositionally biased region" description="Low complexity" evidence="2">
    <location>
        <begin position="2104"/>
        <end position="2119"/>
    </location>
</feature>
<feature type="compositionally biased region" description="Basic and acidic residues" evidence="2">
    <location>
        <begin position="2377"/>
        <end position="2392"/>
    </location>
</feature>
<feature type="region of interest" description="Disordered" evidence="2">
    <location>
        <begin position="2781"/>
        <end position="2913"/>
    </location>
</feature>
<dbReference type="Proteomes" id="UP000762676">
    <property type="component" value="Unassembled WGS sequence"/>
</dbReference>
<feature type="region of interest" description="Disordered" evidence="2">
    <location>
        <begin position="529"/>
        <end position="554"/>
    </location>
</feature>
<evidence type="ECO:0000313" key="5">
    <source>
        <dbReference type="Proteomes" id="UP000762676"/>
    </source>
</evidence>
<feature type="compositionally biased region" description="Polar residues" evidence="2">
    <location>
        <begin position="3331"/>
        <end position="3347"/>
    </location>
</feature>
<feature type="region of interest" description="Disordered" evidence="2">
    <location>
        <begin position="2167"/>
        <end position="2615"/>
    </location>
</feature>
<organism evidence="4 5">
    <name type="scientific">Elysia marginata</name>
    <dbReference type="NCBI Taxonomy" id="1093978"/>
    <lineage>
        <taxon>Eukaryota</taxon>
        <taxon>Metazoa</taxon>
        <taxon>Spiralia</taxon>
        <taxon>Lophotrochozoa</taxon>
        <taxon>Mollusca</taxon>
        <taxon>Gastropoda</taxon>
        <taxon>Heterobranchia</taxon>
        <taxon>Euthyneura</taxon>
        <taxon>Panpulmonata</taxon>
        <taxon>Sacoglossa</taxon>
        <taxon>Placobranchoidea</taxon>
        <taxon>Plakobranchidae</taxon>
        <taxon>Elysia</taxon>
    </lineage>
</organism>
<feature type="compositionally biased region" description="Low complexity" evidence="2">
    <location>
        <begin position="2720"/>
        <end position="2735"/>
    </location>
</feature>
<feature type="region of interest" description="Disordered" evidence="2">
    <location>
        <begin position="1995"/>
        <end position="2135"/>
    </location>
</feature>
<feature type="compositionally biased region" description="Basic and acidic residues" evidence="2">
    <location>
        <begin position="1334"/>
        <end position="1348"/>
    </location>
</feature>
<feature type="compositionally biased region" description="Basic and acidic residues" evidence="2">
    <location>
        <begin position="1551"/>
        <end position="1560"/>
    </location>
</feature>
<sequence>MSQAGPQANGPASPGGKYIDGIDPEDPEYIKYLQRPAEVKEDLQQMENRSRVKLVLNSQAFKEELEAVVEEQLQNGPYPAGLIALQQITDLLLPNAKGTYGGFARAASVIPINDLRGVESLGFAKGEKLLRCKLASLYRVVDLCGWSHGIFNHISARVGSENEHFLVNPFGMMYAEVTASALVKVDVLGDTVEQGSSHFGVSKPSFALHSAIHQARPDIKCVVHLHNPASVAVSAMKCGLLPVSQEALICGKISYHDYQGVLTEPEERDKLARNLGVHNKVLVVRNNGIVACGETIEEAFHFTFNVMAACESQIKLMPAGLDNIVIPSEEAQEQAFKVASSGGGGVETTGRKWKVGELEFEALMRTLDNSGYRTGYVFKMPMVKQEKRERSNNEVEIPPSSSSFTYVFDGDYENSKYASPIKAAMERHKKAFKAGWLTTPNTYKKHEVEEIGTTTPKKITKWVPESDPANRPSGTPIKIENANQFAPQGDNPKELKQKQKSIRKDYYEEKVSAGPQSKILDGLSWDEAQRAKPGGVNGVPDPRAPGSASPGPQRDEALAQLADTVVQTVIRDSLAIVCQGKGQHALSGGDPMHYQIYFFSLLLGNQMLLAYRNQPLVTEQQDNAEEPYSSENDSCEESQEVGDNVCSEGKRASGYEAGFSSEKDLKPQTDAVGGPRDAGVPCGSAASPEAVGAASVECGQPSTGASDPSGNFVTVQMNPITLYHGQSECGVMKVKFSIVSSVRRRIVANSGSAENSTIEGVYAAVSEPLVQHLEADCPRLEESSSSTNTEATLETCNQQVYMRECTSRLGEYDVDCKLSETKLQTQSHAAIKGEVMFPQVDPPSQDTIEIVLPTAKQPENRKLPDTNLQEKPESIDRLKIWPGSIQEDPPHQQVDPPLISTLEVLRPTLNPLSCSKSTIESKQTDPSQQDCSCDTIKPTKNQNFTSTHLETNGNKASDSSGTKTSPKPPQQNMEGQPKQAKQSQSSVSAQQLPFNSKLESPEKARVQTPVTANPQLNMPKVKVSTPFILSKLSEIVTPEGKTIPDPASHSDDLDVQCVDTLEDIPFADHDENDIGNQRNPLEPSVILKPEEGGQSPKATFVRRQIPPLPLGTRPRYSKSRRKLNKRSSKRCVPLSPVKEELGDSLDEIEEMGAIYEDANDSFEQLLASAEDSLLISPKGSLENSSSKLDLNAFIGAAPLATADEEDDLDQFFPSEIKSPLKEGMQASVNSLPKDTCKTSKPSGSVDGCETGHFDEEQLEEITNDSSSSNDSSDPESSRSSQGEQSLTSSSDSDEKASVEQIGVPYLLQTLPKAEVKDKKDKHPHISTQAAGASEFHKTKDNSDKKILDSRNNIPARRQVTDDQSGQSMRHVGSESGTKDPCPKATKLDVLDLMKSPVNIRDNQTSRLPETKAIASSGACLEIEKSKDLLWEQPLQTSSPKLDRAKPHEQVDELDPRNSGKSKMKNTGPVPWKPPSAKPIALPKNEYAEEKEKQFIRTPLLNSVKSKTDITGNTKSKDFSADQVKPDVDEKSWKDKAMKGELTAPQTFKPLGNREKKRTLDDEGVSEGTLGKALREINAYPKHKKETAIDDAGSNQIFSSPHNVQACQNIEMDMDGATDQSSSPEKVHDQCDKLDTLYQNVFRPPYKENVPDDVLDADDFSSTGRKWKNPKKETSKDDSSVKNVYNSPAGGNTVDDEENSLDDGLKEDDWPNNAYEPNKEKFKDILDKNSLGCPLGIKTHNQETAIDDALNKDPSRPPFKDLARDKIETAIDDSFDGGNDSFDEDSSDPSFKHTAQNKVYNSYDGYAFEHSVKDVVENKIETAIDNSFDKGAFEHFSNNVSQKKIETAIDDNLEEENIRIPTKKDGVLDENFTRTPFKVISQNKKQTEVDGDLDDDCRFLFEIGAGEKERIGSENTWLRTKQTIGPVNETFRSSQNSLGHMNIDIKTDTEVLPGSPKLMHLDKYHLRKHDEMMELSSSRSVFKAPSTPPAMVVFPLTSESLPPLPDTTEVPSISDTEGRQRLQQQMWQERAQSLRSLNQNHGGSCSNEAQKPPSSVVTSDADRSSAGRKRWVPKRNRERRRPCSVSDRGEGERNASPREIRNPYSSQSESRSQLSDSHSQGLSGSERYETAQKTEKMNKVVQEMKAIQSFQNARQNQNQLQITEPLKGAEGEHRQSNSHQAKDVKAPVDDGLLYSNRGRELGEKKAECSDQNAGRIRGDQRIHGAQRDVLKIKDDKFRESGDEEKRGTRKDRKNVKDDEFFDQERDQAGIKHMSRDKVERPVNKSSRDTPDKRKVRRDPSGSPNDQTLRHKAEDDDLNERYHREPRYRDTSFEPQDDHSDRERYERKTRHKKDKSFELEDDHSDRERYERKTRHKKDKSFELEGDHDDRGRYERKTRHKKDKSFEPEDDHSDRERYERKTRHKIDKSFKLEDDNDEGNRHGRKTRHKKGKPLELDDDNDNKDDYDRKMRHKKNRSFEHKNDHDDYDRYNRKDRHKKDRSFEPEDDYNDRDGYDRKTRHKRDRERYSEARYTKGTSKEKDNGIEGKGSKQEEVFIDNKESIKNKNVFENRADNLHSKDNWEPKTKHLSQENFKHDTQKVGRQSDISRQEKRSDIVKDQGVKCQVPTIFVTEKTEPVDGYSREVESAMERNVVAVDRFLKSVPDVDRSGSPRLSKRRGGAIASSEREDKKKNAKRASRARSEPGEESRNSLGARVASGSLRVAALTRSNTSLASSTLSRRSRSESPRVFENSPESLPPKPQIDPLTGEPFYFVHPLMAQSTESLRSLRSLGHKQDNWESSPEYASKERDRKSNEVSPNSGSYGMKKHEQIMTSISQDRKQEQPDVVQTPLESVLDTKNVTQVEDKAHRTWKPKNTKDSFKKGERSSNYNEFAPSKEPQKLKERESSIGTKFQADANGSVQLLSKDIANHKDEILLNEETTPKIRKHLRQERQQSYFECADRRSRLVDKESSINDESPKIEPQEAKKPSQRNKTSRESRYKPEEETSSEDDAIMSKSKRGKLSYEPTHRRPHQGKDMESEAVQNWQRGPQRQSRRGVWRSVEPKMEDSLKPRLEPTDAPKQRKRGEQVESKEEPLLDTDSAAFTIGHEDFKPDQDEPILLPVKNKKGLLGRLSCMGGKSKERVKQAEKLKDRMPISRQVDHYDEGEKKKIRKVSKDKDREEKGLWYFQYNEDIQTDLPDIDSVPESPNEKSLHEEKDLKQKSLGTSLPKDKYEQELDSPGERHLSTFSDPISAIDPFLKERKTSADQESLSEGFQMWNTGRMTPVLEESSVSSFKSSRKEENEASLFRSFGKGAQTDNVDSKINLRSGSKKNEDTNNNTEYIGTGTNNIHSNAHHGNKESPQLRQGKSDQDDNVRQSVAVMGQDNENDNEHGSFPEEFKGLKQAPGVTSVSYLKDDSHLQFTTASSISASVEKKIHKNVFGPAHEEDEASFEQSASFEPSASFDSSDGFLRQKTRTFSFDENFNRRGESALFDIATVQGAAMGTKRRVSIASTESSSLRGGRSRSNSTTSSPLTYEPWRAKAKRRSRSMSISELMTARGASRNPHHPQRSRSRSFSEIPHAYSSTVASSVARRRSRTQSPQELSPRMYQPRPRSRSRGSLGDTSLGCGAAPINQHAPGSPSSNTDNDGYLAAAPVKRSESERQPPRMAEDPDRKSVERSKSDRRQQL</sequence>
<feature type="compositionally biased region" description="Basic and acidic residues" evidence="2">
    <location>
        <begin position="2353"/>
        <end position="2368"/>
    </location>
</feature>
<feature type="region of interest" description="Disordered" evidence="2">
    <location>
        <begin position="916"/>
        <end position="1013"/>
    </location>
</feature>
<feature type="non-terminal residue" evidence="4">
    <location>
        <position position="3683"/>
    </location>
</feature>
<feature type="compositionally biased region" description="Basic and acidic residues" evidence="2">
    <location>
        <begin position="3057"/>
        <end position="3090"/>
    </location>
</feature>
<feature type="region of interest" description="Disordered" evidence="2">
    <location>
        <begin position="3192"/>
        <end position="3245"/>
    </location>
</feature>
<dbReference type="GO" id="GO:0005886">
    <property type="term" value="C:plasma membrane"/>
    <property type="evidence" value="ECO:0007669"/>
    <property type="project" value="UniProtKB-SubCell"/>
</dbReference>
<feature type="compositionally biased region" description="Basic and acidic residues" evidence="2">
    <location>
        <begin position="2801"/>
        <end position="2810"/>
    </location>
</feature>
<dbReference type="GO" id="GO:0051015">
    <property type="term" value="F:actin filament binding"/>
    <property type="evidence" value="ECO:0007669"/>
    <property type="project" value="TreeGrafter"/>
</dbReference>
<dbReference type="EMBL" id="BMAT01006651">
    <property type="protein sequence ID" value="GFS17187.1"/>
    <property type="molecule type" value="Genomic_DNA"/>
</dbReference>
<feature type="region of interest" description="Disordered" evidence="2">
    <location>
        <begin position="1770"/>
        <end position="1792"/>
    </location>
</feature>
<feature type="compositionally biased region" description="Basic and acidic residues" evidence="2">
    <location>
        <begin position="2655"/>
        <end position="2666"/>
    </location>
</feature>
<feature type="region of interest" description="Disordered" evidence="2">
    <location>
        <begin position="1431"/>
        <end position="1479"/>
    </location>
</feature>
<feature type="compositionally biased region" description="Basic and acidic residues" evidence="2">
    <location>
        <begin position="1440"/>
        <end position="1457"/>
    </location>
</feature>
<name>A0AAV4J895_9GAST</name>
<feature type="compositionally biased region" description="Basic residues" evidence="2">
    <location>
        <begin position="1115"/>
        <end position="1129"/>
    </location>
</feature>
<feature type="compositionally biased region" description="Basic residues" evidence="2">
    <location>
        <begin position="2439"/>
        <end position="2448"/>
    </location>
</feature>
<feature type="region of interest" description="Disordered" evidence="2">
    <location>
        <begin position="3284"/>
        <end position="3397"/>
    </location>
</feature>
<evidence type="ECO:0000259" key="3">
    <source>
        <dbReference type="SMART" id="SM01007"/>
    </source>
</evidence>
<keyword evidence="5" id="KW-1185">Reference proteome</keyword>
<feature type="region of interest" description="Disordered" evidence="2">
    <location>
        <begin position="3126"/>
        <end position="3174"/>
    </location>
</feature>
<feature type="compositionally biased region" description="Polar residues" evidence="2">
    <location>
        <begin position="916"/>
        <end position="974"/>
    </location>
</feature>
<feature type="compositionally biased region" description="Polar residues" evidence="2">
    <location>
        <begin position="1229"/>
        <end position="1242"/>
    </location>
</feature>
<proteinExistence type="inferred from homology"/>
<feature type="compositionally biased region" description="Basic and acidic residues" evidence="2">
    <location>
        <begin position="2521"/>
        <end position="2596"/>
    </location>
</feature>
<protein>
    <submittedName>
        <fullName evidence="4">Nervous system adducin</fullName>
    </submittedName>
</protein>
<comment type="similarity">
    <text evidence="1">Belongs to the aldolase class II family. Adducin subfamily.</text>
</comment>
<dbReference type="PANTHER" id="PTHR10672:SF3">
    <property type="entry name" value="PROTEIN HU-LI TAI SHAO"/>
    <property type="match status" value="1"/>
</dbReference>
<evidence type="ECO:0000256" key="1">
    <source>
        <dbReference type="ARBA" id="ARBA00006274"/>
    </source>
</evidence>
<dbReference type="GO" id="GO:0005856">
    <property type="term" value="C:cytoskeleton"/>
    <property type="evidence" value="ECO:0007669"/>
    <property type="project" value="TreeGrafter"/>
</dbReference>
<feature type="compositionally biased region" description="Low complexity" evidence="2">
    <location>
        <begin position="976"/>
        <end position="991"/>
    </location>
</feature>
<dbReference type="InterPro" id="IPR051017">
    <property type="entry name" value="Aldolase-II_Adducin_sf"/>
</dbReference>
<feature type="compositionally biased region" description="Basic and acidic residues" evidence="2">
    <location>
        <begin position="858"/>
        <end position="873"/>
    </location>
</feature>
<feature type="region of interest" description="Disordered" evidence="2">
    <location>
        <begin position="456"/>
        <end position="500"/>
    </location>
</feature>
<feature type="region of interest" description="Disordered" evidence="2">
    <location>
        <begin position="1643"/>
        <end position="1716"/>
    </location>
</feature>
<dbReference type="Pfam" id="PF00596">
    <property type="entry name" value="Aldolase_II"/>
    <property type="match status" value="1"/>
</dbReference>
<feature type="compositionally biased region" description="Basic and acidic residues" evidence="2">
    <location>
        <begin position="2871"/>
        <end position="2881"/>
    </location>
</feature>
<dbReference type="PANTHER" id="PTHR10672">
    <property type="entry name" value="ADDUCIN"/>
    <property type="match status" value="1"/>
</dbReference>
<dbReference type="Gene3D" id="3.40.225.10">
    <property type="entry name" value="Class II aldolase/adducin N-terminal domain"/>
    <property type="match status" value="1"/>
</dbReference>
<feature type="compositionally biased region" description="Basic and acidic residues" evidence="2">
    <location>
        <begin position="2401"/>
        <end position="2416"/>
    </location>
</feature>
<evidence type="ECO:0000256" key="2">
    <source>
        <dbReference type="SAM" id="MobiDB-lite"/>
    </source>
</evidence>
<feature type="compositionally biased region" description="Basic and acidic residues" evidence="2">
    <location>
        <begin position="1376"/>
        <end position="1389"/>
    </location>
</feature>
<feature type="compositionally biased region" description="Basic and acidic residues" evidence="2">
    <location>
        <begin position="3652"/>
        <end position="3683"/>
    </location>
</feature>
<feature type="compositionally biased region" description="Basic and acidic residues" evidence="2">
    <location>
        <begin position="2893"/>
        <end position="2902"/>
    </location>
</feature>
<feature type="region of interest" description="Disordered" evidence="2">
    <location>
        <begin position="2933"/>
        <end position="3095"/>
    </location>
</feature>
<feature type="compositionally biased region" description="Basic and acidic residues" evidence="2">
    <location>
        <begin position="2473"/>
        <end position="2488"/>
    </location>
</feature>